<sequence>MNYKTLRLEGTEVWRINSVDFDQVPFGDKPLLSGKAYIKFLSKRKAFKDIIRDVGCNESAMDIITLIILAIVGGVMIATVAASGIYYSYRSKKDREKEKVAAKITSTPARRTARVEKESYVVYQDESLVDFDSVPVQPETRRPIRSPDDVYPPVREEEQDDYLLSNLDMDISTSVIPPDDAIERKGCLEFTLHYYQLSSTLTLTLIRLGDLPLRPDTGKPPDPMVEFEVKYAHDGKIKSEVYQTTCNPHMYESFRFDVPVNDLGNQTVTFKVIDMMQTNIPEPPPPPEPEDGKKKKKKKNEPPPPPPPPPPSPTLIGFVTVPLVSVAMKKLLSDTEITILRDVIKLKPRQSSPENIVPAGGETVVSTTGTGTDDFEDAVETVEDDEKKDEDTEKDETVGEGDEPDSSQVEEQAVQPVSQPRPSVTFSRDVETDVPGPALLVSLAYLKSSEKLTVIVMKARSLKPISKNKPPDPLVKLYIKMGEKKLKKRSTVVKKHNVSPVWNEAFSFAIPHRILHKIAVLLQMKHFSERGKKRLIGKVVIGSTSNDEAVDHWNAMLTTTTSVAKWHQLEEEQQGRRSSKSNKQKAS</sequence>
<dbReference type="Gene3D" id="2.60.40.150">
    <property type="entry name" value="C2 domain"/>
    <property type="match status" value="2"/>
</dbReference>
<dbReference type="PROSITE" id="PS50004">
    <property type="entry name" value="C2"/>
    <property type="match status" value="2"/>
</dbReference>
<feature type="transmembrane region" description="Helical" evidence="2">
    <location>
        <begin position="63"/>
        <end position="89"/>
    </location>
</feature>
<feature type="domain" description="C2" evidence="3">
    <location>
        <begin position="184"/>
        <end position="336"/>
    </location>
</feature>
<dbReference type="InterPro" id="IPR000008">
    <property type="entry name" value="C2_dom"/>
</dbReference>
<evidence type="ECO:0000313" key="5">
    <source>
        <dbReference type="Proteomes" id="UP001159405"/>
    </source>
</evidence>
<feature type="compositionally biased region" description="Polar residues" evidence="1">
    <location>
        <begin position="406"/>
        <end position="426"/>
    </location>
</feature>
<dbReference type="Proteomes" id="UP001159405">
    <property type="component" value="Unassembled WGS sequence"/>
</dbReference>
<evidence type="ECO:0000313" key="4">
    <source>
        <dbReference type="EMBL" id="CAH3140331.1"/>
    </source>
</evidence>
<proteinExistence type="predicted"/>
<dbReference type="PANTHER" id="PTHR10024:SF380">
    <property type="entry name" value="C2 DOMAIN-CONTAINING PROTEIN"/>
    <property type="match status" value="1"/>
</dbReference>
<feature type="domain" description="C2" evidence="3">
    <location>
        <begin position="435"/>
        <end position="567"/>
    </location>
</feature>
<feature type="region of interest" description="Disordered" evidence="1">
    <location>
        <begin position="351"/>
        <end position="430"/>
    </location>
</feature>
<accession>A0ABN8PBN4</accession>
<feature type="compositionally biased region" description="Acidic residues" evidence="1">
    <location>
        <begin position="373"/>
        <end position="388"/>
    </location>
</feature>
<feature type="region of interest" description="Disordered" evidence="1">
    <location>
        <begin position="277"/>
        <end position="314"/>
    </location>
</feature>
<keyword evidence="2" id="KW-0812">Transmembrane</keyword>
<keyword evidence="2" id="KW-1133">Transmembrane helix</keyword>
<evidence type="ECO:0000256" key="1">
    <source>
        <dbReference type="SAM" id="MobiDB-lite"/>
    </source>
</evidence>
<evidence type="ECO:0000259" key="3">
    <source>
        <dbReference type="PROSITE" id="PS50004"/>
    </source>
</evidence>
<reference evidence="4 5" key="1">
    <citation type="submission" date="2022-05" db="EMBL/GenBank/DDBJ databases">
        <authorList>
            <consortium name="Genoscope - CEA"/>
            <person name="William W."/>
        </authorList>
    </citation>
    <scope>NUCLEOTIDE SEQUENCE [LARGE SCALE GENOMIC DNA]</scope>
</reference>
<dbReference type="CDD" id="cd00276">
    <property type="entry name" value="C2B_Synaptotagmin"/>
    <property type="match status" value="1"/>
</dbReference>
<protein>
    <recommendedName>
        <fullName evidence="3">C2 domain-containing protein</fullName>
    </recommendedName>
</protein>
<gene>
    <name evidence="4" type="ORF">PLOB_00041190</name>
</gene>
<keyword evidence="5" id="KW-1185">Reference proteome</keyword>
<dbReference type="Pfam" id="PF00168">
    <property type="entry name" value="C2"/>
    <property type="match status" value="2"/>
</dbReference>
<dbReference type="InterPro" id="IPR035892">
    <property type="entry name" value="C2_domain_sf"/>
</dbReference>
<dbReference type="SMART" id="SM00239">
    <property type="entry name" value="C2"/>
    <property type="match status" value="2"/>
</dbReference>
<comment type="caution">
    <text evidence="4">The sequence shown here is derived from an EMBL/GenBank/DDBJ whole genome shotgun (WGS) entry which is preliminary data.</text>
</comment>
<evidence type="ECO:0000256" key="2">
    <source>
        <dbReference type="SAM" id="Phobius"/>
    </source>
</evidence>
<name>A0ABN8PBN4_9CNID</name>
<dbReference type="EMBL" id="CALNXK010000064">
    <property type="protein sequence ID" value="CAH3140331.1"/>
    <property type="molecule type" value="Genomic_DNA"/>
</dbReference>
<feature type="compositionally biased region" description="Pro residues" evidence="1">
    <location>
        <begin position="302"/>
        <end position="313"/>
    </location>
</feature>
<keyword evidence="2" id="KW-0472">Membrane</keyword>
<dbReference type="SUPFAM" id="SSF49562">
    <property type="entry name" value="C2 domain (Calcium/lipid-binding domain, CaLB)"/>
    <property type="match status" value="2"/>
</dbReference>
<organism evidence="4 5">
    <name type="scientific">Porites lobata</name>
    <dbReference type="NCBI Taxonomy" id="104759"/>
    <lineage>
        <taxon>Eukaryota</taxon>
        <taxon>Metazoa</taxon>
        <taxon>Cnidaria</taxon>
        <taxon>Anthozoa</taxon>
        <taxon>Hexacorallia</taxon>
        <taxon>Scleractinia</taxon>
        <taxon>Fungiina</taxon>
        <taxon>Poritidae</taxon>
        <taxon>Porites</taxon>
    </lineage>
</organism>
<dbReference type="PANTHER" id="PTHR10024">
    <property type="entry name" value="SYNAPTOTAGMIN"/>
    <property type="match status" value="1"/>
</dbReference>
<feature type="compositionally biased region" description="Low complexity" evidence="1">
    <location>
        <begin position="360"/>
        <end position="372"/>
    </location>
</feature>